<dbReference type="CAZy" id="GT2">
    <property type="family name" value="Glycosyltransferase Family 2"/>
</dbReference>
<name>B3PFZ7_CELJU</name>
<dbReference type="EC" id="2.4.1.-" evidence="5"/>
<keyword evidence="2 5" id="KW-0328">Glycosyltransferase</keyword>
<evidence type="ECO:0000256" key="2">
    <source>
        <dbReference type="ARBA" id="ARBA00022676"/>
    </source>
</evidence>
<keyword evidence="3 5" id="KW-0808">Transferase</keyword>
<dbReference type="SUPFAM" id="SSF53448">
    <property type="entry name" value="Nucleotide-diphospho-sugar transferases"/>
    <property type="match status" value="1"/>
</dbReference>
<evidence type="ECO:0000313" key="6">
    <source>
        <dbReference type="Proteomes" id="UP000001036"/>
    </source>
</evidence>
<evidence type="ECO:0000256" key="3">
    <source>
        <dbReference type="ARBA" id="ARBA00022679"/>
    </source>
</evidence>
<accession>B3PFZ7</accession>
<dbReference type="GO" id="GO:0016757">
    <property type="term" value="F:glycosyltransferase activity"/>
    <property type="evidence" value="ECO:0007669"/>
    <property type="project" value="UniProtKB-KW"/>
</dbReference>
<dbReference type="NCBIfam" id="TIGR01556">
    <property type="entry name" value="rhamnosyltran"/>
    <property type="match status" value="1"/>
</dbReference>
<organism evidence="5 6">
    <name type="scientific">Cellvibrio japonicus (strain Ueda107)</name>
    <name type="common">Pseudomonas fluorescens subsp. cellulosa</name>
    <dbReference type="NCBI Taxonomy" id="498211"/>
    <lineage>
        <taxon>Bacteria</taxon>
        <taxon>Pseudomonadati</taxon>
        <taxon>Pseudomonadota</taxon>
        <taxon>Gammaproteobacteria</taxon>
        <taxon>Cellvibrionales</taxon>
        <taxon>Cellvibrionaceae</taxon>
        <taxon>Cellvibrio</taxon>
    </lineage>
</organism>
<dbReference type="Gene3D" id="3.90.550.10">
    <property type="entry name" value="Spore Coat Polysaccharide Biosynthesis Protein SpsA, Chain A"/>
    <property type="match status" value="1"/>
</dbReference>
<dbReference type="InterPro" id="IPR029044">
    <property type="entry name" value="Nucleotide-diphossugar_trans"/>
</dbReference>
<dbReference type="InterPro" id="IPR001173">
    <property type="entry name" value="Glyco_trans_2-like"/>
</dbReference>
<dbReference type="PANTHER" id="PTHR43179">
    <property type="entry name" value="RHAMNOSYLTRANSFERASE WBBL"/>
    <property type="match status" value="1"/>
</dbReference>
<dbReference type="AlphaFoldDB" id="B3PFZ7"/>
<reference evidence="5 6" key="1">
    <citation type="journal article" date="2008" name="J. Bacteriol.">
        <title>Insights into plant cell wall degradation from the genome sequence of the soil bacterium Cellvibrio japonicus.</title>
        <authorList>
            <person name="Deboy R.T."/>
            <person name="Mongodin E.F."/>
            <person name="Fouts D.E."/>
            <person name="Tailford L.E."/>
            <person name="Khouri H."/>
            <person name="Emerson J.B."/>
            <person name="Mohamoud Y."/>
            <person name="Watkins K."/>
            <person name="Henrissat B."/>
            <person name="Gilbert H.J."/>
            <person name="Nelson K.E."/>
        </authorList>
    </citation>
    <scope>NUCLEOTIDE SEQUENCE [LARGE SCALE GENOMIC DNA]</scope>
    <source>
        <strain evidence="5 6">Ueda107</strain>
    </source>
</reference>
<evidence type="ECO:0000256" key="1">
    <source>
        <dbReference type="ARBA" id="ARBA00006739"/>
    </source>
</evidence>
<dbReference type="InterPro" id="IPR006446">
    <property type="entry name" value="RhaTrfase"/>
</dbReference>
<evidence type="ECO:0000259" key="4">
    <source>
        <dbReference type="Pfam" id="PF00535"/>
    </source>
</evidence>
<protein>
    <submittedName>
        <fullName evidence="5">Glycosyl transferase, putative, gt2D</fullName>
        <ecNumber evidence="5">2.4.1.-</ecNumber>
    </submittedName>
</protein>
<dbReference type="STRING" id="498211.CJA_3451"/>
<dbReference type="EMBL" id="CP000934">
    <property type="protein sequence ID" value="ACE86159.1"/>
    <property type="molecule type" value="Genomic_DNA"/>
</dbReference>
<dbReference type="eggNOG" id="COG1216">
    <property type="taxonomic scope" value="Bacteria"/>
</dbReference>
<dbReference type="CDD" id="cd02526">
    <property type="entry name" value="GT2_RfbF_like"/>
    <property type="match status" value="1"/>
</dbReference>
<dbReference type="KEGG" id="cja:CJA_3451"/>
<feature type="domain" description="Glycosyltransferase 2-like" evidence="4">
    <location>
        <begin position="12"/>
        <end position="172"/>
    </location>
</feature>
<comment type="similarity">
    <text evidence="1">Belongs to the glycosyltransferase 2 family.</text>
</comment>
<evidence type="ECO:0000313" key="5">
    <source>
        <dbReference type="EMBL" id="ACE86159.1"/>
    </source>
</evidence>
<dbReference type="Proteomes" id="UP000001036">
    <property type="component" value="Chromosome"/>
</dbReference>
<gene>
    <name evidence="5" type="primary">gt2D</name>
    <name evidence="5" type="ordered locus">CJA_3451</name>
</gene>
<sequence>MQDNRTVKILAVVVTFNPNPAVLETLLNALQPQVDFIVVIDNNSSSEVQLPNIHNLMFITNSQNQGVAYAYNQGIALAQQQDASHVLLFDQDSCPAPDMVKHLKNAFIKYDNHQLAAVGPKYTDIKGQEKSPFVALRGLGLTRVECADNQQVDVDHLISSGCLLSRKAIEQIGLFEDQLFIDYVDTEWCWRAKRKGFRLLGVGAAKMQHDLGDTHFMAFGKPRVLHASFRLYYQMRNQWWMILQPWVGWRWRVMDIIRSIKIFAAISIYAPHRFEYIRHMSKGIYDAFRSNMGKLKTDQ</sequence>
<dbReference type="HOGENOM" id="CLU_023845_9_1_6"/>
<proteinExistence type="inferred from homology"/>
<dbReference type="PANTHER" id="PTHR43179:SF12">
    <property type="entry name" value="GALACTOFURANOSYLTRANSFERASE GLFT2"/>
    <property type="match status" value="1"/>
</dbReference>
<keyword evidence="6" id="KW-1185">Reference proteome</keyword>
<dbReference type="Pfam" id="PF00535">
    <property type="entry name" value="Glycos_transf_2"/>
    <property type="match status" value="1"/>
</dbReference>